<organism evidence="3 4">
    <name type="scientific">Ziziphus jujuba var. spinosa</name>
    <dbReference type="NCBI Taxonomy" id="714518"/>
    <lineage>
        <taxon>Eukaryota</taxon>
        <taxon>Viridiplantae</taxon>
        <taxon>Streptophyta</taxon>
        <taxon>Embryophyta</taxon>
        <taxon>Tracheophyta</taxon>
        <taxon>Spermatophyta</taxon>
        <taxon>Magnoliopsida</taxon>
        <taxon>eudicotyledons</taxon>
        <taxon>Gunneridae</taxon>
        <taxon>Pentapetalae</taxon>
        <taxon>rosids</taxon>
        <taxon>fabids</taxon>
        <taxon>Rosales</taxon>
        <taxon>Rhamnaceae</taxon>
        <taxon>Paliureae</taxon>
        <taxon>Ziziphus</taxon>
    </lineage>
</organism>
<name>A0A978VEA3_ZIZJJ</name>
<accession>A0A978VEA3</accession>
<evidence type="ECO:0000313" key="3">
    <source>
        <dbReference type="EMBL" id="KAH7528692.1"/>
    </source>
</evidence>
<feature type="transmembrane region" description="Helical" evidence="1">
    <location>
        <begin position="27"/>
        <end position="46"/>
    </location>
</feature>
<sequence length="532" mass="62632">MTKNGEQGLQATSFKESIWRSFVKPSAVVFFLFLLLAAGFVCTYFLNIPSLTGSAFRPIPATTTSTKSQKCPLQNTKFSTNSSTDSQIPLNCTTFERTNTCPSYDTTSTSYSRQDPNCSSEPSTCPEYFRWIYEDLRPWAHTGITKEMMDKAQKKAHFKLVIVKGKAYVERYDRAYQTRDLFAWWGVLQLLRKYPGKVPDLELVFNCHDRPVFLSKENAVDPPTLFGYCGDDDTIDLTFPDWSFWGWRLFFLFDFMFVFFRPEINIKPWEPLMKDLERGNRKKRWVKREPYAYWKGNPDVSPIRQDLLKCNVTKKKDWNARLYIQDWRREFDQGYKNSDLADQCTHRFKIYIEGNGWSVSRKYILACDSLALVVDPRFYDFFSRGLKPMKHYWPIKADDKCKSIKYAVDWGNSHKKEAQAIGKQATKFMNEELNMDYVYDYMFHLLNEYAKLFKYKPTIPEKAFELCLESLYCPARGLERTYMMDSMWKGPNDTEPCTIPPPYTPSSLYDVLQKKADTLKQVDKWEKQQKLW</sequence>
<dbReference type="PANTHER" id="PTHR12203">
    <property type="entry name" value="KDEL LYS-ASP-GLU-LEU CONTAINING - RELATED"/>
    <property type="match status" value="1"/>
</dbReference>
<dbReference type="PANTHER" id="PTHR12203:SF99">
    <property type="entry name" value="OS04G0534100 PROTEIN"/>
    <property type="match status" value="1"/>
</dbReference>
<dbReference type="AlphaFoldDB" id="A0A978VEA3"/>
<proteinExistence type="predicted"/>
<reference evidence="3" key="1">
    <citation type="journal article" date="2021" name="Front. Plant Sci.">
        <title>Chromosome-Scale Genome Assembly for Chinese Sour Jujube and Insights Into Its Genome Evolution and Domestication Signature.</title>
        <authorList>
            <person name="Shen L.-Y."/>
            <person name="Luo H."/>
            <person name="Wang X.-L."/>
            <person name="Wang X.-M."/>
            <person name="Qiu X.-J."/>
            <person name="Liu H."/>
            <person name="Zhou S.-S."/>
            <person name="Jia K.-H."/>
            <person name="Nie S."/>
            <person name="Bao Y.-T."/>
            <person name="Zhang R.-G."/>
            <person name="Yun Q.-Z."/>
            <person name="Chai Y.-H."/>
            <person name="Lu J.-Y."/>
            <person name="Li Y."/>
            <person name="Zhao S.-W."/>
            <person name="Mao J.-F."/>
            <person name="Jia S.-G."/>
            <person name="Mao Y.-M."/>
        </authorList>
    </citation>
    <scope>NUCLEOTIDE SEQUENCE</scope>
    <source>
        <strain evidence="3">AT0</strain>
        <tissue evidence="3">Leaf</tissue>
    </source>
</reference>
<keyword evidence="1" id="KW-0812">Transmembrane</keyword>
<comment type="caution">
    <text evidence="3">The sequence shown here is derived from an EMBL/GenBank/DDBJ whole genome shotgun (WGS) entry which is preliminary data.</text>
</comment>
<evidence type="ECO:0000313" key="4">
    <source>
        <dbReference type="Proteomes" id="UP000813462"/>
    </source>
</evidence>
<feature type="domain" description="Glycosyl transferase CAP10" evidence="2">
    <location>
        <begin position="197"/>
        <end position="456"/>
    </location>
</feature>
<dbReference type="InterPro" id="IPR051091">
    <property type="entry name" value="O-Glucosyltr/Glycosyltrsf_90"/>
</dbReference>
<keyword evidence="1" id="KW-1133">Transmembrane helix</keyword>
<dbReference type="Proteomes" id="UP000813462">
    <property type="component" value="Unassembled WGS sequence"/>
</dbReference>
<evidence type="ECO:0000256" key="1">
    <source>
        <dbReference type="SAM" id="Phobius"/>
    </source>
</evidence>
<dbReference type="InterPro" id="IPR006598">
    <property type="entry name" value="CAP10"/>
</dbReference>
<protein>
    <recommendedName>
        <fullName evidence="2">Glycosyl transferase CAP10 domain-containing protein</fullName>
    </recommendedName>
</protein>
<dbReference type="SMART" id="SM00672">
    <property type="entry name" value="CAP10"/>
    <property type="match status" value="1"/>
</dbReference>
<gene>
    <name evidence="3" type="ORF">FEM48_Zijuj05G0099100</name>
</gene>
<keyword evidence="1" id="KW-0472">Membrane</keyword>
<dbReference type="EMBL" id="JAEACU010000005">
    <property type="protein sequence ID" value="KAH7528692.1"/>
    <property type="molecule type" value="Genomic_DNA"/>
</dbReference>
<evidence type="ECO:0000259" key="2">
    <source>
        <dbReference type="SMART" id="SM00672"/>
    </source>
</evidence>
<dbReference type="Pfam" id="PF05686">
    <property type="entry name" value="Glyco_transf_90"/>
    <property type="match status" value="1"/>
</dbReference>